<dbReference type="RefSeq" id="WP_154786217.1">
    <property type="nucleotide sequence ID" value="NZ_WMBB01000001.1"/>
</dbReference>
<dbReference type="SUPFAM" id="SSF48498">
    <property type="entry name" value="Tetracyclin repressor-like, C-terminal domain"/>
    <property type="match status" value="1"/>
</dbReference>
<dbReference type="InterPro" id="IPR001647">
    <property type="entry name" value="HTH_TetR"/>
</dbReference>
<dbReference type="PROSITE" id="PS50977">
    <property type="entry name" value="HTH_TETR_2"/>
    <property type="match status" value="1"/>
</dbReference>
<evidence type="ECO:0000256" key="3">
    <source>
        <dbReference type="ARBA" id="ARBA00023163"/>
    </source>
</evidence>
<dbReference type="InterPro" id="IPR036271">
    <property type="entry name" value="Tet_transcr_reg_TetR-rel_C_sf"/>
</dbReference>
<proteinExistence type="predicted"/>
<dbReference type="AlphaFoldDB" id="A0A6I3KRS9"/>
<dbReference type="Gene3D" id="1.10.357.10">
    <property type="entry name" value="Tetracycline Repressor, domain 2"/>
    <property type="match status" value="1"/>
</dbReference>
<evidence type="ECO:0000313" key="6">
    <source>
        <dbReference type="EMBL" id="MTE11776.1"/>
    </source>
</evidence>
<gene>
    <name evidence="6" type="ORF">GLP40_03100</name>
</gene>
<dbReference type="Pfam" id="PF00440">
    <property type="entry name" value="TetR_N"/>
    <property type="match status" value="1"/>
</dbReference>
<dbReference type="SUPFAM" id="SSF46689">
    <property type="entry name" value="Homeodomain-like"/>
    <property type="match status" value="1"/>
</dbReference>
<dbReference type="EMBL" id="WMBB01000001">
    <property type="protein sequence ID" value="MTE11776.1"/>
    <property type="molecule type" value="Genomic_DNA"/>
</dbReference>
<protein>
    <submittedName>
        <fullName evidence="6">TetR family transcriptional regulator</fullName>
    </submittedName>
</protein>
<evidence type="ECO:0000313" key="7">
    <source>
        <dbReference type="Proteomes" id="UP000432464"/>
    </source>
</evidence>
<name>A0A6I3KRS9_9NOCA</name>
<feature type="DNA-binding region" description="H-T-H motif" evidence="4">
    <location>
        <begin position="29"/>
        <end position="48"/>
    </location>
</feature>
<evidence type="ECO:0000256" key="2">
    <source>
        <dbReference type="ARBA" id="ARBA00023125"/>
    </source>
</evidence>
<evidence type="ECO:0000259" key="5">
    <source>
        <dbReference type="PROSITE" id="PS50977"/>
    </source>
</evidence>
<dbReference type="InterPro" id="IPR011075">
    <property type="entry name" value="TetR_C"/>
</dbReference>
<evidence type="ECO:0000256" key="1">
    <source>
        <dbReference type="ARBA" id="ARBA00023015"/>
    </source>
</evidence>
<dbReference type="Proteomes" id="UP000432464">
    <property type="component" value="Unassembled WGS sequence"/>
</dbReference>
<dbReference type="Gene3D" id="1.10.10.60">
    <property type="entry name" value="Homeodomain-like"/>
    <property type="match status" value="1"/>
</dbReference>
<sequence>MGRPRNFDEDAVVDRAMEAFWTHGYANTSPAQLAEATGIGKGSLYNAFGSKRELFDLCMTRYDRLGAALAREVLAQPGTTRERLRAWMRWVVDSDLAQPVRRGCMVVNTAMELGGHDAEATAAVTAAHAHMTEVLTERIEQGQRDGDVRTEIDARAYSEYLMNAIGGLRVTAKITDAATLYRIVDTTLATL</sequence>
<dbReference type="PRINTS" id="PR00455">
    <property type="entry name" value="HTHTETR"/>
</dbReference>
<evidence type="ECO:0000256" key="4">
    <source>
        <dbReference type="PROSITE-ProRule" id="PRU00335"/>
    </source>
</evidence>
<dbReference type="Pfam" id="PF16925">
    <property type="entry name" value="TetR_C_13"/>
    <property type="match status" value="1"/>
</dbReference>
<keyword evidence="2 4" id="KW-0238">DNA-binding</keyword>
<dbReference type="PANTHER" id="PTHR47506">
    <property type="entry name" value="TRANSCRIPTIONAL REGULATORY PROTEIN"/>
    <property type="match status" value="1"/>
</dbReference>
<keyword evidence="7" id="KW-1185">Reference proteome</keyword>
<accession>A0A6I3KRS9</accession>
<feature type="domain" description="HTH tetR-type" evidence="5">
    <location>
        <begin position="6"/>
        <end position="66"/>
    </location>
</feature>
<comment type="caution">
    <text evidence="6">The sequence shown here is derived from an EMBL/GenBank/DDBJ whole genome shotgun (WGS) entry which is preliminary data.</text>
</comment>
<dbReference type="GO" id="GO:0003677">
    <property type="term" value="F:DNA binding"/>
    <property type="evidence" value="ECO:0007669"/>
    <property type="project" value="UniProtKB-UniRule"/>
</dbReference>
<organism evidence="6 7">
    <name type="scientific">Nocardia aurantiaca</name>
    <dbReference type="NCBI Taxonomy" id="2675850"/>
    <lineage>
        <taxon>Bacteria</taxon>
        <taxon>Bacillati</taxon>
        <taxon>Actinomycetota</taxon>
        <taxon>Actinomycetes</taxon>
        <taxon>Mycobacteriales</taxon>
        <taxon>Nocardiaceae</taxon>
        <taxon>Nocardia</taxon>
    </lineage>
</organism>
<dbReference type="PANTHER" id="PTHR47506:SF1">
    <property type="entry name" value="HTH-TYPE TRANSCRIPTIONAL REGULATOR YJDC"/>
    <property type="match status" value="1"/>
</dbReference>
<dbReference type="InterPro" id="IPR009057">
    <property type="entry name" value="Homeodomain-like_sf"/>
</dbReference>
<keyword evidence="3" id="KW-0804">Transcription</keyword>
<reference evidence="6 7" key="1">
    <citation type="submission" date="2019-11" db="EMBL/GenBank/DDBJ databases">
        <title>Nocardia sp. nov. CT2-14 isolated from soil.</title>
        <authorList>
            <person name="Kanchanasin P."/>
            <person name="Tanasupawat S."/>
            <person name="Yuki M."/>
            <person name="Kudo T."/>
        </authorList>
    </citation>
    <scope>NUCLEOTIDE SEQUENCE [LARGE SCALE GENOMIC DNA]</scope>
    <source>
        <strain evidence="6 7">CT2-14</strain>
    </source>
</reference>
<keyword evidence="1" id="KW-0805">Transcription regulation</keyword>